<evidence type="ECO:0000313" key="4">
    <source>
        <dbReference type="EMBL" id="PIA38521.1"/>
    </source>
</evidence>
<feature type="region of interest" description="Disordered" evidence="1">
    <location>
        <begin position="264"/>
        <end position="293"/>
    </location>
</feature>
<feature type="compositionally biased region" description="Basic and acidic residues" evidence="1">
    <location>
        <begin position="153"/>
        <end position="164"/>
    </location>
</feature>
<dbReference type="InterPro" id="IPR010341">
    <property type="entry name" value="DUF936_pln"/>
</dbReference>
<feature type="region of interest" description="Disordered" evidence="1">
    <location>
        <begin position="378"/>
        <end position="405"/>
    </location>
</feature>
<feature type="compositionally biased region" description="Basic and acidic residues" evidence="1">
    <location>
        <begin position="387"/>
        <end position="398"/>
    </location>
</feature>
<evidence type="ECO:0000259" key="2">
    <source>
        <dbReference type="Pfam" id="PF06075"/>
    </source>
</evidence>
<feature type="compositionally biased region" description="Basic and acidic residues" evidence="1">
    <location>
        <begin position="179"/>
        <end position="188"/>
    </location>
</feature>
<dbReference type="OrthoDB" id="1918502at2759"/>
<evidence type="ECO:0000259" key="3">
    <source>
        <dbReference type="Pfam" id="PF21647"/>
    </source>
</evidence>
<dbReference type="FunCoup" id="A0A2G5D4T1">
    <property type="interactions" value="505"/>
</dbReference>
<dbReference type="PANTHER" id="PTHR31928:SF3">
    <property type="entry name" value="EXPRESSED PROTEIN"/>
    <property type="match status" value="1"/>
</dbReference>
<protein>
    <submittedName>
        <fullName evidence="4">Uncharacterized protein</fullName>
    </submittedName>
</protein>
<dbReference type="Proteomes" id="UP000230069">
    <property type="component" value="Unassembled WGS sequence"/>
</dbReference>
<proteinExistence type="predicted"/>
<dbReference type="InterPro" id="IPR049172">
    <property type="entry name" value="DUF6857_pln"/>
</dbReference>
<sequence length="714" mass="77605">MASLTPGILLKLLQSMNSDTKVAGEHRSALLQIIGIVPALAGRELWPNHGFYVQLSDSSNSTYVSLSDRDNDLILTNRLQLGQFAYVDRLDFDSPVPRVSGIRPVAGRHPFVGSPEPLIARISPSKRGFVIQPVSDSDPSLDPISAYISSGKKSQDTKVEERTRPVLATKDNNSFGNSVERKPSDKPKRFSSPASAKQQRSVSAGKKNVAMAVAVAVAERDASPATKASSRSASPVPSKCVVPSLVVAKEENRKTSREPAIVVPSRYRQPSPTGRKQASPSTRRTSISPGRRLSVGLKVSPIVTDSASKKKMATIAAGISKVSEALVGSAKTMRKSWDDQHAQEIATEAAEQKEKLISKNRTDMQAILRTQTVLARRLSDAHTGQRNQEDASTNEKLKSSTGKAEVYSLPENSVCSSPRIAVHDRKWTDGSIPLDSVSNNLARLGKDALKRRVLASRAAAEALEEAAATESIIRSLTMFSDLCSASKAVNPLTTIDKFLSIYELAMKSVAIVESLASSRSSERGDHSAVRSKSIALWIEAALATDLEIISLLNGHTVNSPNLQDIENNASGSVDMPSPPSRLSVSKRQPLGTKPSKDQLNVSDHIAGSWSSGSGIKETLELSRNLKAEMQMWFLQFVEEVLDAGFKFFDKYSNDEEGVIQKDHGSIAAVLSNLKRINNWLDRVGEKREELLTEKIEKVKRKIYGFVIQHVGTVS</sequence>
<feature type="domain" description="DUF6857" evidence="3">
    <location>
        <begin position="422"/>
        <end position="713"/>
    </location>
</feature>
<feature type="compositionally biased region" description="Polar residues" evidence="1">
    <location>
        <begin position="192"/>
        <end position="202"/>
    </location>
</feature>
<feature type="region of interest" description="Disordered" evidence="1">
    <location>
        <begin position="563"/>
        <end position="597"/>
    </location>
</feature>
<reference evidence="4 5" key="1">
    <citation type="submission" date="2017-09" db="EMBL/GenBank/DDBJ databases">
        <title>WGS assembly of Aquilegia coerulea Goldsmith.</title>
        <authorList>
            <person name="Hodges S."/>
            <person name="Kramer E."/>
            <person name="Nordborg M."/>
            <person name="Tomkins J."/>
            <person name="Borevitz J."/>
            <person name="Derieg N."/>
            <person name="Yan J."/>
            <person name="Mihaltcheva S."/>
            <person name="Hayes R.D."/>
            <person name="Rokhsar D."/>
        </authorList>
    </citation>
    <scope>NUCLEOTIDE SEQUENCE [LARGE SCALE GENOMIC DNA]</scope>
    <source>
        <strain evidence="5">cv. Goldsmith</strain>
    </source>
</reference>
<dbReference type="Pfam" id="PF21647">
    <property type="entry name" value="DUF6857"/>
    <property type="match status" value="1"/>
</dbReference>
<evidence type="ECO:0000256" key="1">
    <source>
        <dbReference type="SAM" id="MobiDB-lite"/>
    </source>
</evidence>
<dbReference type="STRING" id="218851.A0A2G5D4T1"/>
<dbReference type="AlphaFoldDB" id="A0A2G5D4T1"/>
<gene>
    <name evidence="4" type="ORF">AQUCO_02700017v1</name>
</gene>
<dbReference type="EMBL" id="KZ305044">
    <property type="protein sequence ID" value="PIA38521.1"/>
    <property type="molecule type" value="Genomic_DNA"/>
</dbReference>
<feature type="domain" description="DUF936" evidence="2">
    <location>
        <begin position="4"/>
        <end position="119"/>
    </location>
</feature>
<organism evidence="4 5">
    <name type="scientific">Aquilegia coerulea</name>
    <name type="common">Rocky mountain columbine</name>
    <dbReference type="NCBI Taxonomy" id="218851"/>
    <lineage>
        <taxon>Eukaryota</taxon>
        <taxon>Viridiplantae</taxon>
        <taxon>Streptophyta</taxon>
        <taxon>Embryophyta</taxon>
        <taxon>Tracheophyta</taxon>
        <taxon>Spermatophyta</taxon>
        <taxon>Magnoliopsida</taxon>
        <taxon>Ranunculales</taxon>
        <taxon>Ranunculaceae</taxon>
        <taxon>Thalictroideae</taxon>
        <taxon>Aquilegia</taxon>
    </lineage>
</organism>
<dbReference type="Pfam" id="PF06075">
    <property type="entry name" value="DUF936"/>
    <property type="match status" value="1"/>
</dbReference>
<evidence type="ECO:0000313" key="5">
    <source>
        <dbReference type="Proteomes" id="UP000230069"/>
    </source>
</evidence>
<dbReference type="InParanoid" id="A0A2G5D4T1"/>
<dbReference type="InterPro" id="IPR048297">
    <property type="entry name" value="DUF936_dom_pln"/>
</dbReference>
<accession>A0A2G5D4T1</accession>
<name>A0A2G5D4T1_AQUCA</name>
<feature type="region of interest" description="Disordered" evidence="1">
    <location>
        <begin position="141"/>
        <end position="206"/>
    </location>
</feature>
<feature type="compositionally biased region" description="Polar residues" evidence="1">
    <location>
        <begin position="268"/>
        <end position="288"/>
    </location>
</feature>
<dbReference type="PANTHER" id="PTHR31928">
    <property type="entry name" value="EXPRESSED PROTEIN"/>
    <property type="match status" value="1"/>
</dbReference>
<keyword evidence="5" id="KW-1185">Reference proteome</keyword>